<dbReference type="Proteomes" id="UP000751224">
    <property type="component" value="Unassembled WGS sequence"/>
</dbReference>
<dbReference type="InterPro" id="IPR010001">
    <property type="entry name" value="BofA"/>
</dbReference>
<name>A0A943I420_9FIRM</name>
<comment type="caution">
    <text evidence="2">The sequence shown here is derived from an EMBL/GenBank/DDBJ whole genome shotgun (WGS) entry which is preliminary data.</text>
</comment>
<feature type="transmembrane region" description="Helical" evidence="1">
    <location>
        <begin position="12"/>
        <end position="30"/>
    </location>
</feature>
<evidence type="ECO:0000313" key="2">
    <source>
        <dbReference type="EMBL" id="MBS5589103.1"/>
    </source>
</evidence>
<keyword evidence="1" id="KW-0812">Transmembrane</keyword>
<keyword evidence="1" id="KW-0472">Membrane</keyword>
<dbReference type="AlphaFoldDB" id="A0A943I420"/>
<feature type="transmembrane region" description="Helical" evidence="1">
    <location>
        <begin position="36"/>
        <end position="54"/>
    </location>
</feature>
<feature type="transmembrane region" description="Helical" evidence="1">
    <location>
        <begin position="61"/>
        <end position="86"/>
    </location>
</feature>
<dbReference type="EMBL" id="JAGZCC010000082">
    <property type="protein sequence ID" value="MBS5589103.1"/>
    <property type="molecule type" value="Genomic_DNA"/>
</dbReference>
<gene>
    <name evidence="2" type="ORF">KHX14_09930</name>
</gene>
<organism evidence="2 3">
    <name type="scientific">Thomasclavelia spiroformis</name>
    <dbReference type="NCBI Taxonomy" id="29348"/>
    <lineage>
        <taxon>Bacteria</taxon>
        <taxon>Bacillati</taxon>
        <taxon>Bacillota</taxon>
        <taxon>Erysipelotrichia</taxon>
        <taxon>Erysipelotrichales</taxon>
        <taxon>Coprobacillaceae</taxon>
        <taxon>Thomasclavelia</taxon>
    </lineage>
</organism>
<evidence type="ECO:0000256" key="1">
    <source>
        <dbReference type="SAM" id="Phobius"/>
    </source>
</evidence>
<protein>
    <submittedName>
        <fullName evidence="2">Pro-sigmaK processing inhibitor BofA family protein</fullName>
    </submittedName>
</protein>
<dbReference type="Pfam" id="PF07441">
    <property type="entry name" value="BofA"/>
    <property type="match status" value="1"/>
</dbReference>
<evidence type="ECO:0000313" key="3">
    <source>
        <dbReference type="Proteomes" id="UP000751224"/>
    </source>
</evidence>
<sequence length="89" mass="9855">MSNIISEQIFSWGLYAVTLFLLCLITIGSFPKIGRIAMQGVMSVSFILIINCLLFKINLCLGINFLTVFVSSILGIPGIGLMYILLYVF</sequence>
<keyword evidence="1" id="KW-1133">Transmembrane helix</keyword>
<accession>A0A943I420</accession>
<dbReference type="RefSeq" id="WP_303888118.1">
    <property type="nucleotide sequence ID" value="NZ_JAGZCC010000082.1"/>
</dbReference>
<reference evidence="2" key="1">
    <citation type="submission" date="2021-02" db="EMBL/GenBank/DDBJ databases">
        <title>Infant gut strain persistence is associated with maternal origin, phylogeny, and functional potential including surface adhesion and iron acquisition.</title>
        <authorList>
            <person name="Lou Y.C."/>
        </authorList>
    </citation>
    <scope>NUCLEOTIDE SEQUENCE</scope>
    <source>
        <strain evidence="2">L3_108_000G1_dasL3_108_000G1_metabat.metabat.11</strain>
    </source>
</reference>
<proteinExistence type="predicted"/>